<dbReference type="InterPro" id="IPR002016">
    <property type="entry name" value="Haem_peroxidase"/>
</dbReference>
<evidence type="ECO:0000313" key="5">
    <source>
        <dbReference type="RefSeq" id="XP_008466211.2"/>
    </source>
</evidence>
<dbReference type="GO" id="GO:0034599">
    <property type="term" value="P:cellular response to oxidative stress"/>
    <property type="evidence" value="ECO:0007669"/>
    <property type="project" value="InterPro"/>
</dbReference>
<dbReference type="CDD" id="cd00314">
    <property type="entry name" value="plant_peroxidase_like"/>
    <property type="match status" value="1"/>
</dbReference>
<dbReference type="PANTHER" id="PTHR31356">
    <property type="entry name" value="THYLAKOID LUMENAL 29 KDA PROTEIN, CHLOROPLASTIC-RELATED"/>
    <property type="match status" value="1"/>
</dbReference>
<feature type="domain" description="Plant heme peroxidase family profile" evidence="3">
    <location>
        <begin position="29"/>
        <end position="208"/>
    </location>
</feature>
<evidence type="ECO:0000259" key="3">
    <source>
        <dbReference type="PROSITE" id="PS50873"/>
    </source>
</evidence>
<dbReference type="PRINTS" id="PR00459">
    <property type="entry name" value="ASPEROXIDASE"/>
</dbReference>
<dbReference type="InterPro" id="IPR010255">
    <property type="entry name" value="Haem_peroxidase_sf"/>
</dbReference>
<dbReference type="AlphaFoldDB" id="A0A1S3CQP5"/>
<dbReference type="GO" id="GO:0020037">
    <property type="term" value="F:heme binding"/>
    <property type="evidence" value="ECO:0007669"/>
    <property type="project" value="InterPro"/>
</dbReference>
<evidence type="ECO:0000256" key="2">
    <source>
        <dbReference type="RuleBase" id="RU004241"/>
    </source>
</evidence>
<protein>
    <submittedName>
        <fullName evidence="5">Thylakoid lumenal 29 kDa protein, chloroplastic isoform X2</fullName>
    </submittedName>
</protein>
<name>A0A1S3CQP5_CUCME</name>
<dbReference type="GO" id="GO:0004601">
    <property type="term" value="F:peroxidase activity"/>
    <property type="evidence" value="ECO:0007669"/>
    <property type="project" value="InterPro"/>
</dbReference>
<dbReference type="Gene3D" id="1.10.520.10">
    <property type="match status" value="2"/>
</dbReference>
<dbReference type="GO" id="GO:0000302">
    <property type="term" value="P:response to reactive oxygen species"/>
    <property type="evidence" value="ECO:0007669"/>
    <property type="project" value="TreeGrafter"/>
</dbReference>
<dbReference type="PROSITE" id="PS50873">
    <property type="entry name" value="PEROXIDASE_4"/>
    <property type="match status" value="1"/>
</dbReference>
<dbReference type="GO" id="GO:0009535">
    <property type="term" value="C:chloroplast thylakoid membrane"/>
    <property type="evidence" value="ECO:0007669"/>
    <property type="project" value="TreeGrafter"/>
</dbReference>
<evidence type="ECO:0000313" key="4">
    <source>
        <dbReference type="Proteomes" id="UP001652600"/>
    </source>
</evidence>
<dbReference type="GeneID" id="103503691"/>
<organism evidence="4 5">
    <name type="scientific">Cucumis melo</name>
    <name type="common">Muskmelon</name>
    <dbReference type="NCBI Taxonomy" id="3656"/>
    <lineage>
        <taxon>Eukaryota</taxon>
        <taxon>Viridiplantae</taxon>
        <taxon>Streptophyta</taxon>
        <taxon>Embryophyta</taxon>
        <taxon>Tracheophyta</taxon>
        <taxon>Spermatophyta</taxon>
        <taxon>Magnoliopsida</taxon>
        <taxon>eudicotyledons</taxon>
        <taxon>Gunneridae</taxon>
        <taxon>Pentapetalae</taxon>
        <taxon>rosids</taxon>
        <taxon>fabids</taxon>
        <taxon>Cucurbitales</taxon>
        <taxon>Cucurbitaceae</taxon>
        <taxon>Benincaseae</taxon>
        <taxon>Cucumis</taxon>
    </lineage>
</organism>
<dbReference type="InterPro" id="IPR044831">
    <property type="entry name" value="Ccp1-like"/>
</dbReference>
<gene>
    <name evidence="5" type="primary">LOC103503691</name>
</gene>
<proteinExistence type="inferred from homology"/>
<evidence type="ECO:0000256" key="1">
    <source>
        <dbReference type="ARBA" id="ARBA00023002"/>
    </source>
</evidence>
<reference evidence="5" key="1">
    <citation type="submission" date="2025-08" db="UniProtKB">
        <authorList>
            <consortium name="RefSeq"/>
        </authorList>
    </citation>
    <scope>IDENTIFICATION</scope>
    <source>
        <tissue evidence="5">Stem</tissue>
    </source>
</reference>
<dbReference type="GO" id="GO:0042744">
    <property type="term" value="P:hydrogen peroxide catabolic process"/>
    <property type="evidence" value="ECO:0007669"/>
    <property type="project" value="TreeGrafter"/>
</dbReference>
<dbReference type="SUPFAM" id="SSF48113">
    <property type="entry name" value="Heme-dependent peroxidases"/>
    <property type="match status" value="1"/>
</dbReference>
<comment type="similarity">
    <text evidence="2">Belongs to the peroxidase family.</text>
</comment>
<keyword evidence="1" id="KW-0560">Oxidoreductase</keyword>
<accession>A0A1S3CQP5</accession>
<keyword evidence="4" id="KW-1185">Reference proteome</keyword>
<dbReference type="Pfam" id="PF00141">
    <property type="entry name" value="peroxidase"/>
    <property type="match status" value="1"/>
</dbReference>
<dbReference type="InterPro" id="IPR002207">
    <property type="entry name" value="Peroxidase_I"/>
</dbReference>
<dbReference type="PANTHER" id="PTHR31356:SF34">
    <property type="entry name" value="THYLAKOID LUMENAL 29 KDA PROTEIN, CHLOROPLASTIC"/>
    <property type="match status" value="1"/>
</dbReference>
<dbReference type="RefSeq" id="XP_008466211.2">
    <property type="nucleotide sequence ID" value="XM_008467989.3"/>
</dbReference>
<sequence>MVNSDLMVEPAYAADLIQRRQRSEFLSSIKGTLYTAIKKNPDIVPSLLTLALNDAVTYDKATKSGGPNGSIRFSSEISRPENEKLSAALSLIEEAKKEIDSYSKGGPISYSDLIQLAAQSGIKSTFLASAIRKCGGNEEKGNLLYSAYGSNGQWGLFERQFGRSDAEAPDPEGRVPIWEKASVQEMKEKFSAIGFGPRQLAVLSAFLGPDQSATEELLASDPDVFPWVQKYQRSRETVSQTDYEVDLITTLTKISSLGQQINYEAYSYPVKKVDLSKLKL</sequence>
<dbReference type="Proteomes" id="UP001652600">
    <property type="component" value="Chromosome 4"/>
</dbReference>